<dbReference type="eggNOG" id="COG1240">
    <property type="taxonomic scope" value="Bacteria"/>
</dbReference>
<dbReference type="PaxDb" id="289377-HL41_09110"/>
<protein>
    <recommendedName>
        <fullName evidence="3">VWFA domain-containing protein</fullName>
    </recommendedName>
</protein>
<dbReference type="OrthoDB" id="9775079at2"/>
<dbReference type="eggNOG" id="COG1239">
    <property type="taxonomic scope" value="Bacteria"/>
</dbReference>
<gene>
    <name evidence="4" type="ORF">HL41_09110</name>
</gene>
<organism evidence="4 5">
    <name type="scientific">Thermodesulfobacterium commune DSM 2178</name>
    <dbReference type="NCBI Taxonomy" id="289377"/>
    <lineage>
        <taxon>Bacteria</taxon>
        <taxon>Pseudomonadati</taxon>
        <taxon>Thermodesulfobacteriota</taxon>
        <taxon>Thermodesulfobacteria</taxon>
        <taxon>Thermodesulfobacteriales</taxon>
        <taxon>Thermodesulfobacteriaceae</taxon>
        <taxon>Thermodesulfobacterium</taxon>
    </lineage>
</organism>
<dbReference type="STRING" id="289377.HL41_09110"/>
<evidence type="ECO:0000256" key="1">
    <source>
        <dbReference type="ARBA" id="ARBA00005799"/>
    </source>
</evidence>
<dbReference type="Gene3D" id="1.10.8.80">
    <property type="entry name" value="Magnesium chelatase subunit I, C-Terminal domain"/>
    <property type="match status" value="1"/>
</dbReference>
<evidence type="ECO:0000313" key="4">
    <source>
        <dbReference type="EMBL" id="AIH04784.1"/>
    </source>
</evidence>
<sequence>MTFSDFVDQEQAKLALILNAILPDCGGLLLVGKRGTGKSTLLKAFKNIVQALNIPFVELPMNSTEEAVLGGIDIEETVKQGRRIYQKGLVSKAHGGFLMIEDINLFPNDILSLIFEVQSRGENIIEREGITLKEPAKFQILATMNPEEGDFSAHFLDRFGMCVIMDEIKDKNKRIEIVKLNLDCADQNKDFQLIERILKSKEFIKQLRLSDEIKEYIAELTLKEAVSGHRADIFLMYASKAYAAYKEEKEIRKEHVDRVAPLVFIHRKRQVENPQTEEKEQEQKRKENTEERGNKENKPKHTSSTQFSEQGSPQERPSSEKEEVFPVGDSFKVKRILLKKDRILREVFGRRTKTKIKGRGGRFVRSLMQKREDIAISATLRAAAPFQKVRGRKDKLIIKDQDLRYKEKERKMSHIVIFVVDASGSMGVEQRMIQTKGAILSLLMDCYQKRDKVAMIVFRKDRAEVVLPPTSSHDLALKRLKQIPTGGKTPLSAGLMEAYKLIKRTSLKEPEARFLMILVTDGKANVPIAEKSSITLFEEVRKICSTLKNIPKVDFVVVDTEKKNKFIKIDMALKIAEWLSGKYFKINTLTSENLVEIVKFYKID</sequence>
<dbReference type="Pfam" id="PF07728">
    <property type="entry name" value="AAA_5"/>
    <property type="match status" value="1"/>
</dbReference>
<dbReference type="GO" id="GO:0016887">
    <property type="term" value="F:ATP hydrolysis activity"/>
    <property type="evidence" value="ECO:0007669"/>
    <property type="project" value="InterPro"/>
</dbReference>
<proteinExistence type="inferred from homology"/>
<dbReference type="Pfam" id="PF13519">
    <property type="entry name" value="VWA_2"/>
    <property type="match status" value="1"/>
</dbReference>
<accession>A0A075WU53</accession>
<dbReference type="CDD" id="cd00009">
    <property type="entry name" value="AAA"/>
    <property type="match status" value="1"/>
</dbReference>
<feature type="compositionally biased region" description="Basic and acidic residues" evidence="2">
    <location>
        <begin position="276"/>
        <end position="299"/>
    </location>
</feature>
<dbReference type="AlphaFoldDB" id="A0A075WU53"/>
<dbReference type="InterPro" id="IPR036465">
    <property type="entry name" value="vWFA_dom_sf"/>
</dbReference>
<dbReference type="PANTHER" id="PTHR35023">
    <property type="entry name" value="CHELATASE-RELATED"/>
    <property type="match status" value="1"/>
</dbReference>
<dbReference type="SMART" id="SM00327">
    <property type="entry name" value="VWA"/>
    <property type="match status" value="1"/>
</dbReference>
<dbReference type="InterPro" id="IPR003593">
    <property type="entry name" value="AAA+_ATPase"/>
</dbReference>
<dbReference type="InterPro" id="IPR002035">
    <property type="entry name" value="VWF_A"/>
</dbReference>
<dbReference type="PROSITE" id="PS50234">
    <property type="entry name" value="VWFA"/>
    <property type="match status" value="1"/>
</dbReference>
<dbReference type="InterPro" id="IPR052989">
    <property type="entry name" value="Mg-chelatase_DI-like"/>
</dbReference>
<dbReference type="RefSeq" id="WP_038061987.1">
    <property type="nucleotide sequence ID" value="NZ_CP008796.1"/>
</dbReference>
<evidence type="ECO:0000313" key="5">
    <source>
        <dbReference type="Proteomes" id="UP000028481"/>
    </source>
</evidence>
<keyword evidence="5" id="KW-1185">Reference proteome</keyword>
<dbReference type="InterPro" id="IPR027417">
    <property type="entry name" value="P-loop_NTPase"/>
</dbReference>
<dbReference type="Proteomes" id="UP000028481">
    <property type="component" value="Chromosome"/>
</dbReference>
<dbReference type="InterPro" id="IPR041702">
    <property type="entry name" value="BchD/ChlD_VWA"/>
</dbReference>
<name>A0A075WU53_9BACT</name>
<dbReference type="PANTHER" id="PTHR35023:SF1">
    <property type="entry name" value="MG-PROTOPORPHYRIN IX CHELATASE"/>
    <property type="match status" value="1"/>
</dbReference>
<dbReference type="Gene3D" id="3.40.50.300">
    <property type="entry name" value="P-loop containing nucleotide triphosphate hydrolases"/>
    <property type="match status" value="1"/>
</dbReference>
<dbReference type="EMBL" id="CP008796">
    <property type="protein sequence ID" value="AIH04784.1"/>
    <property type="molecule type" value="Genomic_DNA"/>
</dbReference>
<dbReference type="GO" id="GO:0005524">
    <property type="term" value="F:ATP binding"/>
    <property type="evidence" value="ECO:0007669"/>
    <property type="project" value="InterPro"/>
</dbReference>
<dbReference type="SUPFAM" id="SSF53300">
    <property type="entry name" value="vWA-like"/>
    <property type="match status" value="1"/>
</dbReference>
<dbReference type="SUPFAM" id="SSF52540">
    <property type="entry name" value="P-loop containing nucleoside triphosphate hydrolases"/>
    <property type="match status" value="1"/>
</dbReference>
<dbReference type="Pfam" id="PF17863">
    <property type="entry name" value="AAA_lid_2"/>
    <property type="match status" value="1"/>
</dbReference>
<dbReference type="InterPro" id="IPR041628">
    <property type="entry name" value="ChlI/MoxR_AAA_lid"/>
</dbReference>
<feature type="domain" description="VWFA" evidence="3">
    <location>
        <begin position="415"/>
        <end position="601"/>
    </location>
</feature>
<feature type="compositionally biased region" description="Polar residues" evidence="2">
    <location>
        <begin position="302"/>
        <end position="316"/>
    </location>
</feature>
<dbReference type="KEGG" id="tcm:HL41_09110"/>
<dbReference type="InterPro" id="IPR011704">
    <property type="entry name" value="ATPase_dyneun-rel_AAA"/>
</dbReference>
<evidence type="ECO:0000256" key="2">
    <source>
        <dbReference type="SAM" id="MobiDB-lite"/>
    </source>
</evidence>
<reference evidence="4 5" key="1">
    <citation type="journal article" date="2015" name="Genome Announc.">
        <title>Genome Sequence of a Sulfate-Reducing Thermophilic Bacterium, Thermodesulfobacterium commune DSM 2178T (Phylum Thermodesulfobacteria).</title>
        <authorList>
            <person name="Bhatnagar S."/>
            <person name="Badger J.H."/>
            <person name="Madupu R."/>
            <person name="Khouri H.M."/>
            <person name="O'Connor E.M."/>
            <person name="Robb F.T."/>
            <person name="Ward N.L."/>
            <person name="Eisen J.A."/>
        </authorList>
    </citation>
    <scope>NUCLEOTIDE SEQUENCE [LARGE SCALE GENOMIC DNA]</scope>
    <source>
        <strain evidence="4 5">DSM 2178</strain>
    </source>
</reference>
<dbReference type="SMART" id="SM00382">
    <property type="entry name" value="AAA"/>
    <property type="match status" value="1"/>
</dbReference>
<dbReference type="Gene3D" id="3.40.50.410">
    <property type="entry name" value="von Willebrand factor, type A domain"/>
    <property type="match status" value="1"/>
</dbReference>
<comment type="similarity">
    <text evidence="1">Belongs to the Mg-chelatase subunits D/I family.</text>
</comment>
<evidence type="ECO:0000259" key="3">
    <source>
        <dbReference type="PROSITE" id="PS50234"/>
    </source>
</evidence>
<dbReference type="HOGENOM" id="CLU_016684_6_0_0"/>
<feature type="region of interest" description="Disordered" evidence="2">
    <location>
        <begin position="270"/>
        <end position="324"/>
    </location>
</feature>
<dbReference type="CDD" id="cd01451">
    <property type="entry name" value="vWA_Magnesium_chelatase"/>
    <property type="match status" value="1"/>
</dbReference>